<keyword evidence="3" id="KW-0408">Iron</keyword>
<feature type="domain" description="Cytochrome b5 heme-binding" evidence="6">
    <location>
        <begin position="288"/>
        <end position="345"/>
    </location>
</feature>
<keyword evidence="2" id="KW-0479">Metal-binding</keyword>
<sequence length="841" mass="87938">PAPPLPDAAAAALCVAWAAAWSACRAALRRERGAYAARLVRAQAYCALAVLGGARLLLGCRRLPEDLLEAFGPEHQVLFAMAAGHWAVAIREDAGGMPLLGPGLECYVCHHAVALAGYLGLLRLRSCAAVGALGLIFELPVLLLNHRELALAASPQPVWLRQKVDVSRHWQATLLLFWLARGGSAALYVVSLVFWRRHIAALRLEEKLLYHGMAIFFSLLNYTFLLVLDSWSRHDLEHAVWNTRAWNVDADDVALDATAATADPQARALAAVAPEVLAAGLGEGTLLIAIDGSVYDVAPFLQEHPGGESVLRQWAAQDASEAFRRAKHSRSAHSLMARYIVGPLQRPPREYRIFEHAQEMQAVLALGARAAFAFAAQAAALACLPIGAAGGPPEEPAALLLLALALAAAEGALAAAAGSLLGAGPLAWTWEEHALALGLLGHRAGALRCARGPWPAAAPPALELGAWALLATELLLEWPAGGPGRRRLAATAALALAAWAARGRLQPGAAGPGELLAPLAMAWPLRAALQAASGRGSGARSAELVVHALQLAGLYGAALALALAAASPAGERLLLALWASPARLVGELLLADVAAAPARWFKDAPNPLSLLVTVYVATCQSAAFAARGAAFLIGLSCVAAGGLSDARWLSAAALVAHLAALAARGRAQLHEAALVGRFAEVPRHVVGSVALWDQLRAVLAILIWRLLVMPWSRIVGALLPSQVRLYACEAPFFRLGDNVALGVAMQYSPLPRTGEKPLPPAHFVCSASHLAQDAVGDIGKAAGAFADSWRELHAPGLSGLVACTSAVFPCTAQGFAKEVTLSAWASEARARRWAAAAAARG</sequence>
<evidence type="ECO:0000256" key="5">
    <source>
        <dbReference type="SAM" id="Phobius"/>
    </source>
</evidence>
<evidence type="ECO:0000259" key="6">
    <source>
        <dbReference type="PROSITE" id="PS50255"/>
    </source>
</evidence>
<feature type="transmembrane region" description="Helical" evidence="5">
    <location>
        <begin position="208"/>
        <end position="228"/>
    </location>
</feature>
<dbReference type="InterPro" id="IPR001199">
    <property type="entry name" value="Cyt_B5-like_heme/steroid-bd"/>
</dbReference>
<feature type="non-terminal residue" evidence="7">
    <location>
        <position position="841"/>
    </location>
</feature>
<dbReference type="PROSITE" id="PS00191">
    <property type="entry name" value="CYTOCHROME_B5_1"/>
    <property type="match status" value="1"/>
</dbReference>
<accession>A0ABN9SAJ1</accession>
<dbReference type="EMBL" id="CAUYUJ010010269">
    <property type="protein sequence ID" value="CAK0828958.1"/>
    <property type="molecule type" value="Genomic_DNA"/>
</dbReference>
<dbReference type="InterPro" id="IPR036400">
    <property type="entry name" value="Cyt_B5-like_heme/steroid_sf"/>
</dbReference>
<dbReference type="Pfam" id="PF00173">
    <property type="entry name" value="Cyt-b5"/>
    <property type="match status" value="1"/>
</dbReference>
<dbReference type="Proteomes" id="UP001189429">
    <property type="component" value="Unassembled WGS sequence"/>
</dbReference>
<keyword evidence="1" id="KW-0349">Heme</keyword>
<comment type="similarity">
    <text evidence="4">Belongs to the cytochrome b5 family.</text>
</comment>
<evidence type="ECO:0000256" key="2">
    <source>
        <dbReference type="ARBA" id="ARBA00022723"/>
    </source>
</evidence>
<reference evidence="7" key="1">
    <citation type="submission" date="2023-10" db="EMBL/GenBank/DDBJ databases">
        <authorList>
            <person name="Chen Y."/>
            <person name="Shah S."/>
            <person name="Dougan E. K."/>
            <person name="Thang M."/>
            <person name="Chan C."/>
        </authorList>
    </citation>
    <scope>NUCLEOTIDE SEQUENCE [LARGE SCALE GENOMIC DNA]</scope>
</reference>
<dbReference type="SUPFAM" id="SSF55856">
    <property type="entry name" value="Cytochrome b5-like heme/steroid binding domain"/>
    <property type="match status" value="1"/>
</dbReference>
<feature type="transmembrane region" description="Helical" evidence="5">
    <location>
        <begin position="172"/>
        <end position="196"/>
    </location>
</feature>
<evidence type="ECO:0000256" key="1">
    <source>
        <dbReference type="ARBA" id="ARBA00022617"/>
    </source>
</evidence>
<comment type="caution">
    <text evidence="7">The sequence shown here is derived from an EMBL/GenBank/DDBJ whole genome shotgun (WGS) entry which is preliminary data.</text>
</comment>
<dbReference type="InterPro" id="IPR050668">
    <property type="entry name" value="Cytochrome_b5"/>
</dbReference>
<dbReference type="InterPro" id="IPR018506">
    <property type="entry name" value="Cyt_B5_heme-BS"/>
</dbReference>
<evidence type="ECO:0000256" key="3">
    <source>
        <dbReference type="ARBA" id="ARBA00023004"/>
    </source>
</evidence>
<proteinExistence type="inferred from homology"/>
<evidence type="ECO:0000313" key="7">
    <source>
        <dbReference type="EMBL" id="CAK0828958.1"/>
    </source>
</evidence>
<evidence type="ECO:0000256" key="4">
    <source>
        <dbReference type="ARBA" id="ARBA00038168"/>
    </source>
</evidence>
<organism evidence="7 8">
    <name type="scientific">Prorocentrum cordatum</name>
    <dbReference type="NCBI Taxonomy" id="2364126"/>
    <lineage>
        <taxon>Eukaryota</taxon>
        <taxon>Sar</taxon>
        <taxon>Alveolata</taxon>
        <taxon>Dinophyceae</taxon>
        <taxon>Prorocentrales</taxon>
        <taxon>Prorocentraceae</taxon>
        <taxon>Prorocentrum</taxon>
    </lineage>
</organism>
<evidence type="ECO:0000313" key="8">
    <source>
        <dbReference type="Proteomes" id="UP001189429"/>
    </source>
</evidence>
<protein>
    <recommendedName>
        <fullName evidence="6">Cytochrome b5 heme-binding domain-containing protein</fullName>
    </recommendedName>
</protein>
<keyword evidence="5" id="KW-0472">Membrane</keyword>
<gene>
    <name evidence="7" type="ORF">PCOR1329_LOCUS28050</name>
</gene>
<dbReference type="PRINTS" id="PR00363">
    <property type="entry name" value="CYTOCHROMEB5"/>
</dbReference>
<dbReference type="SMART" id="SM01117">
    <property type="entry name" value="Cyt-b5"/>
    <property type="match status" value="1"/>
</dbReference>
<dbReference type="Gene3D" id="3.10.120.10">
    <property type="entry name" value="Cytochrome b5-like heme/steroid binding domain"/>
    <property type="match status" value="1"/>
</dbReference>
<feature type="non-terminal residue" evidence="7">
    <location>
        <position position="1"/>
    </location>
</feature>
<dbReference type="PANTHER" id="PTHR19359:SF14">
    <property type="entry name" value="CYTOCHROME B5 A"/>
    <property type="match status" value="1"/>
</dbReference>
<dbReference type="PROSITE" id="PS50255">
    <property type="entry name" value="CYTOCHROME_B5_2"/>
    <property type="match status" value="1"/>
</dbReference>
<name>A0ABN9SAJ1_9DINO</name>
<dbReference type="PANTHER" id="PTHR19359">
    <property type="entry name" value="CYTOCHROME B5"/>
    <property type="match status" value="1"/>
</dbReference>
<keyword evidence="5" id="KW-0812">Transmembrane</keyword>
<keyword evidence="5" id="KW-1133">Transmembrane helix</keyword>
<keyword evidence="8" id="KW-1185">Reference proteome</keyword>